<dbReference type="KEGG" id="bbes:BESB_010200"/>
<keyword evidence="4" id="KW-1185">Reference proteome</keyword>
<feature type="region of interest" description="Disordered" evidence="1">
    <location>
        <begin position="1236"/>
        <end position="1308"/>
    </location>
</feature>
<dbReference type="PROSITE" id="PS00108">
    <property type="entry name" value="PROTEIN_KINASE_ST"/>
    <property type="match status" value="1"/>
</dbReference>
<feature type="region of interest" description="Disordered" evidence="1">
    <location>
        <begin position="268"/>
        <end position="290"/>
    </location>
</feature>
<dbReference type="Pfam" id="PF00069">
    <property type="entry name" value="Pkinase"/>
    <property type="match status" value="2"/>
</dbReference>
<keyword evidence="3" id="KW-0418">Kinase</keyword>
<dbReference type="Proteomes" id="UP000224006">
    <property type="component" value="Chromosome I"/>
</dbReference>
<dbReference type="InterPro" id="IPR000719">
    <property type="entry name" value="Prot_kinase_dom"/>
</dbReference>
<dbReference type="PANTHER" id="PTHR44329">
    <property type="entry name" value="SERINE/THREONINE-PROTEIN KINASE TNNI3K-RELATED"/>
    <property type="match status" value="1"/>
</dbReference>
<evidence type="ECO:0000259" key="2">
    <source>
        <dbReference type="PROSITE" id="PS50011"/>
    </source>
</evidence>
<evidence type="ECO:0000256" key="1">
    <source>
        <dbReference type="SAM" id="MobiDB-lite"/>
    </source>
</evidence>
<dbReference type="EMBL" id="NWUJ01000001">
    <property type="protein sequence ID" value="PFH38678.1"/>
    <property type="molecule type" value="Genomic_DNA"/>
</dbReference>
<dbReference type="InterPro" id="IPR051681">
    <property type="entry name" value="Ser/Thr_Kinases-Pseudokinases"/>
</dbReference>
<proteinExistence type="predicted"/>
<keyword evidence="3" id="KW-0808">Transferase</keyword>
<dbReference type="GeneID" id="40306082"/>
<dbReference type="GO" id="GO:0004674">
    <property type="term" value="F:protein serine/threonine kinase activity"/>
    <property type="evidence" value="ECO:0007669"/>
    <property type="project" value="TreeGrafter"/>
</dbReference>
<organism evidence="3 4">
    <name type="scientific">Besnoitia besnoiti</name>
    <name type="common">Apicomplexan protozoan</name>
    <dbReference type="NCBI Taxonomy" id="94643"/>
    <lineage>
        <taxon>Eukaryota</taxon>
        <taxon>Sar</taxon>
        <taxon>Alveolata</taxon>
        <taxon>Apicomplexa</taxon>
        <taxon>Conoidasida</taxon>
        <taxon>Coccidia</taxon>
        <taxon>Eucoccidiorida</taxon>
        <taxon>Eimeriorina</taxon>
        <taxon>Sarcocystidae</taxon>
        <taxon>Besnoitia</taxon>
    </lineage>
</organism>
<dbReference type="SUPFAM" id="SSF56112">
    <property type="entry name" value="Protein kinase-like (PK-like)"/>
    <property type="match status" value="1"/>
</dbReference>
<dbReference type="GO" id="GO:0005524">
    <property type="term" value="F:ATP binding"/>
    <property type="evidence" value="ECO:0007669"/>
    <property type="project" value="InterPro"/>
</dbReference>
<feature type="region of interest" description="Disordered" evidence="1">
    <location>
        <begin position="36"/>
        <end position="87"/>
    </location>
</feature>
<evidence type="ECO:0000313" key="3">
    <source>
        <dbReference type="EMBL" id="PFH38678.1"/>
    </source>
</evidence>
<dbReference type="SMART" id="SM00220">
    <property type="entry name" value="S_TKc"/>
    <property type="match status" value="1"/>
</dbReference>
<dbReference type="Gene3D" id="1.10.510.10">
    <property type="entry name" value="Transferase(Phosphotransferase) domain 1"/>
    <property type="match status" value="1"/>
</dbReference>
<dbReference type="Gene3D" id="3.30.200.20">
    <property type="entry name" value="Phosphorylase Kinase, domain 1"/>
    <property type="match status" value="1"/>
</dbReference>
<reference evidence="3 4" key="1">
    <citation type="submission" date="2017-09" db="EMBL/GenBank/DDBJ databases">
        <title>Genome sequencing of Besnoitia besnoiti strain Bb-Ger1.</title>
        <authorList>
            <person name="Schares G."/>
            <person name="Venepally P."/>
            <person name="Lorenzi H.A."/>
        </authorList>
    </citation>
    <scope>NUCLEOTIDE SEQUENCE [LARGE SCALE GENOMIC DNA]</scope>
    <source>
        <strain evidence="3 4">Bb-Ger1</strain>
    </source>
</reference>
<comment type="caution">
    <text evidence="3">The sequence shown here is derived from an EMBL/GenBank/DDBJ whole genome shotgun (WGS) entry which is preliminary data.</text>
</comment>
<accession>A0A2A9MJG1</accession>
<gene>
    <name evidence="3" type="ORF">BESB_010200</name>
</gene>
<name>A0A2A9MJG1_BESBE</name>
<feature type="domain" description="Protein kinase" evidence="2">
    <location>
        <begin position="741"/>
        <end position="1060"/>
    </location>
</feature>
<dbReference type="STRING" id="94643.A0A2A9MJG1"/>
<dbReference type="RefSeq" id="XP_029222687.1">
    <property type="nucleotide sequence ID" value="XM_029359774.1"/>
</dbReference>
<dbReference type="InterPro" id="IPR008271">
    <property type="entry name" value="Ser/Thr_kinase_AS"/>
</dbReference>
<dbReference type="CDD" id="cd14014">
    <property type="entry name" value="STKc_PknB_like"/>
    <property type="match status" value="1"/>
</dbReference>
<dbReference type="OrthoDB" id="329767at2759"/>
<sequence>MSLPTLGLSTGLPSPSAAISYERPSAVWQGGIPESASVAVSEHSGQPTTGLYGGRDGSLNQPAQGVLCSPQHSDGGGGGRREPRRRNAPDMDLHALSAQRCASPLPRATGSQVLATSSQAFSVNDGSLIAAPGVGECSVGVHCTERLPPHSPVSQLYGSQPMDDPMCFRDASPAYRQERQTALPSPCAYSSGQSLHPIAARQCDTPAPVSRAASGASHRFPSSNAIRNGPGMGAGAMCVAYLSPTHSPSPCRVRYSSSRSPNARRYIAKRPTRRSEETKSGWLLPRSPRMQSPPNRRYELAVVAALLTPRAVPMPRLIPSPSNAATSAQARTRVIDPPRPCAPPSPMAKLNPFFGCRGFSCDANPREKGAEETLSVHPPVWKEARAEVSQAPPGVPSVTTCQAPTAHAAGPGVVAEGSQREASSHFAHGMGSTNIAANGAASPTQLRAASGAANLELPGSSFPEAAGAVHFIGFASTPLISQEQQVGRYNQQVAAHAMSPAVPSLADKASRKLAFRYGAASALPERMTPLPSTMSDRTYVGTVSSSSAACSAIDNTALRPLKGEDATDAAPGGCFARVSESMGILPSCMDPTLFRERCASSSPPPQAWTAPPIPQAFTTLEPLARRAEPASASPLRGVEAVSVNKDARSQFSEISAGLQKASASVALESLMNANPLSTLSFPFQFMGGGGASGVAAEGVDVEESRVRALLKGLEQLKSHPTCLKPRDVIFESSFSNSTSGELKYQVIEEGSFGKVFAGSMARRPDQKVAIKVPVEAMLKTDPSGVMERFTNEWKILAACDHPGIIRLVGGVVHGPFDVWLVTELVKNGYDLHSRKYSRDPAIKRSISPGAAISMCRQLASVVAYLHEPLPARGKPIIVHRDIKPENVIVDEDWRIQLCDFGDAEGSTDGRVSRVSGATWFYAPPELLMSSPIERAAGLVGPNSASAYGPSSGADRFDATRQGAEVVFSEKWDVWSMGCVFHEMFGFQNPFHTYVAPTDQPDTIYAKLKTCAQQNTLHPVIDPRLQGRVREIITRCLHPNPAERPSAEEVFRMWICADELLLKDIQIDAVLAQPATASEKPQPALQHYAPSSTQAHAEPSAALWGANAVSPAGQQDPVYLVSASLHPENSVLGMGGRGGVPGDRSLREEVHAKRKGAQLVQDARMQNGAESLVRVGSGVVGAGGEHPNGDGAPPSYPNRLSPSVCKTLRTDRRSAHHSLPKNGWQYQVASPLVLSGKSGAFGDAGQQSGGQTETEEPYAPAPTGWKRGNRAMQARRDSAGLSAANQGIAGPLGTNTSDEGPGSRLFTNSSGRTTVRHIVGEDGFVSVPNLAIVSPTSADFIS</sequence>
<dbReference type="VEuPathDB" id="ToxoDB:BESB_010200"/>
<protein>
    <submittedName>
        <fullName evidence="3">Protein kinase</fullName>
    </submittedName>
</protein>
<dbReference type="InterPro" id="IPR011009">
    <property type="entry name" value="Kinase-like_dom_sf"/>
</dbReference>
<dbReference type="PROSITE" id="PS50011">
    <property type="entry name" value="PROTEIN_KINASE_DOM"/>
    <property type="match status" value="1"/>
</dbReference>
<evidence type="ECO:0000313" key="4">
    <source>
        <dbReference type="Proteomes" id="UP000224006"/>
    </source>
</evidence>